<dbReference type="Gene3D" id="1.10.10.1710">
    <property type="entry name" value="Deoxyribodipyrimidine photolyase-related"/>
    <property type="match status" value="1"/>
</dbReference>
<dbReference type="OrthoDB" id="5288100at2"/>
<dbReference type="PANTHER" id="PTHR38657:SF1">
    <property type="entry name" value="SLR1343 PROTEIN"/>
    <property type="match status" value="1"/>
</dbReference>
<name>A0A5B9QEL0_9BACT</name>
<reference evidence="1 2" key="1">
    <citation type="submission" date="2019-08" db="EMBL/GenBank/DDBJ databases">
        <title>Deep-cultivation of Planctomycetes and their phenomic and genomic characterization uncovers novel biology.</title>
        <authorList>
            <person name="Wiegand S."/>
            <person name="Jogler M."/>
            <person name="Boedeker C."/>
            <person name="Pinto D."/>
            <person name="Vollmers J."/>
            <person name="Rivas-Marin E."/>
            <person name="Kohn T."/>
            <person name="Peeters S.H."/>
            <person name="Heuer A."/>
            <person name="Rast P."/>
            <person name="Oberbeckmann S."/>
            <person name="Bunk B."/>
            <person name="Jeske O."/>
            <person name="Meyerdierks A."/>
            <person name="Storesund J.E."/>
            <person name="Kallscheuer N."/>
            <person name="Luecker S."/>
            <person name="Lage O.M."/>
            <person name="Pohl T."/>
            <person name="Merkel B.J."/>
            <person name="Hornburger P."/>
            <person name="Mueller R.-W."/>
            <person name="Bruemmer F."/>
            <person name="Labrenz M."/>
            <person name="Spormann A.M."/>
            <person name="Op den Camp H."/>
            <person name="Overmann J."/>
            <person name="Amann R."/>
            <person name="Jetten M.S.M."/>
            <person name="Mascher T."/>
            <person name="Medema M.H."/>
            <person name="Devos D.P."/>
            <person name="Kaster A.-K."/>
            <person name="Ovreas L."/>
            <person name="Rohde M."/>
            <person name="Galperin M.Y."/>
            <person name="Jogler C."/>
        </authorList>
    </citation>
    <scope>NUCLEOTIDE SEQUENCE [LARGE SCALE GENOMIC DNA]</scope>
    <source>
        <strain evidence="1 2">Pr1d</strain>
    </source>
</reference>
<evidence type="ECO:0000313" key="2">
    <source>
        <dbReference type="Proteomes" id="UP000323917"/>
    </source>
</evidence>
<dbReference type="InterPro" id="IPR014729">
    <property type="entry name" value="Rossmann-like_a/b/a_fold"/>
</dbReference>
<keyword evidence="2" id="KW-1185">Reference proteome</keyword>
<dbReference type="InterPro" id="IPR007357">
    <property type="entry name" value="PhrB-like"/>
</dbReference>
<dbReference type="SUPFAM" id="SSF48173">
    <property type="entry name" value="Cryptochrome/photolyase FAD-binding domain"/>
    <property type="match status" value="1"/>
</dbReference>
<dbReference type="Pfam" id="PF04244">
    <property type="entry name" value="DPRP"/>
    <property type="match status" value="1"/>
</dbReference>
<accession>A0A5B9QEL0</accession>
<dbReference type="PANTHER" id="PTHR38657">
    <property type="entry name" value="SLR1343 PROTEIN"/>
    <property type="match status" value="1"/>
</dbReference>
<gene>
    <name evidence="1" type="ORF">Pr1d_47940</name>
</gene>
<dbReference type="EMBL" id="CP042913">
    <property type="protein sequence ID" value="QEG37448.1"/>
    <property type="molecule type" value="Genomic_DNA"/>
</dbReference>
<proteinExistence type="predicted"/>
<dbReference type="InterPro" id="IPR052551">
    <property type="entry name" value="UV-DNA_repair_photolyase"/>
</dbReference>
<dbReference type="AlphaFoldDB" id="A0A5B9QEL0"/>
<dbReference type="GO" id="GO:0016829">
    <property type="term" value="F:lyase activity"/>
    <property type="evidence" value="ECO:0007669"/>
    <property type="project" value="UniProtKB-KW"/>
</dbReference>
<dbReference type="KEGG" id="bgok:Pr1d_47940"/>
<dbReference type="Gene3D" id="3.40.50.620">
    <property type="entry name" value="HUPs"/>
    <property type="match status" value="1"/>
</dbReference>
<dbReference type="Gene3D" id="1.10.579.10">
    <property type="entry name" value="DNA Cyclobutane Dipyrimidine Photolyase, subunit A, domain 3"/>
    <property type="match status" value="1"/>
</dbReference>
<dbReference type="RefSeq" id="WP_148075688.1">
    <property type="nucleotide sequence ID" value="NZ_CP042913.1"/>
</dbReference>
<sequence length="488" mass="56767">MRAALIYPHQLYPDHPAARDADICVLIEEPLLFTQYLFHAKKLMLMRAAMQSYASQLKQLGLKVSYVDSHQLNSTEELTGILIELGVTQVQVVDPCDDWLGKRLESALEVAGIELTLFDDPHFLTPLPIFSDYVLQSENLLFKDFYVLQRKRLKVLLTEQDKPVGGKWSYDAANRKKLPRDLTIPVVEWPQPNSVVCAAEEYVKKYFPESIGDTKDFCYPTTSEQAEACLQDFFENRFSHFGDYEDAICEQETYLFHSVLTPAMNCGLISPRRVVDKALEYTDDVPLNSLEGFLRQVIGWREYMRGVYIHFGREQRTRNFWDHHYSMPASFYDASTGIVPVDTVIRRVEKYAYCHHIERLMVLGNFMLLCEIDPNAIYKWFMEFFIDAYDWVMVPNVYGMSQHADGGLITTKPYISGSNYILKMSNFSKGPWCEIWDGLYWRFIDKNRDYIKTNPRMALMVSQADRMGDRLKIHLRVAEDYLEQLHGN</sequence>
<dbReference type="InterPro" id="IPR036134">
    <property type="entry name" value="Crypto/Photolyase_FAD-like_sf"/>
</dbReference>
<evidence type="ECO:0000313" key="1">
    <source>
        <dbReference type="EMBL" id="QEG37448.1"/>
    </source>
</evidence>
<protein>
    <submittedName>
        <fullName evidence="1">Deoxyribodipyrimidine photo-lyase-related protein</fullName>
    </submittedName>
</protein>
<dbReference type="Gene3D" id="1.25.40.80">
    <property type="match status" value="1"/>
</dbReference>
<organism evidence="1 2">
    <name type="scientific">Bythopirellula goksoeyrii</name>
    <dbReference type="NCBI Taxonomy" id="1400387"/>
    <lineage>
        <taxon>Bacteria</taxon>
        <taxon>Pseudomonadati</taxon>
        <taxon>Planctomycetota</taxon>
        <taxon>Planctomycetia</taxon>
        <taxon>Pirellulales</taxon>
        <taxon>Lacipirellulaceae</taxon>
        <taxon>Bythopirellula</taxon>
    </lineage>
</organism>
<dbReference type="Proteomes" id="UP000323917">
    <property type="component" value="Chromosome"/>
</dbReference>
<keyword evidence="1" id="KW-0456">Lyase</keyword>